<reference evidence="1" key="1">
    <citation type="submission" date="2023-08" db="EMBL/GenBank/DDBJ databases">
        <authorList>
            <person name="Alioto T."/>
            <person name="Alioto T."/>
            <person name="Gomez Garrido J."/>
        </authorList>
    </citation>
    <scope>NUCLEOTIDE SEQUENCE</scope>
</reference>
<name>A0AA36F0X5_OCTVU</name>
<dbReference type="EMBL" id="OX597816">
    <property type="protein sequence ID" value="CAI9720484.1"/>
    <property type="molecule type" value="Genomic_DNA"/>
</dbReference>
<accession>A0AA36F0X5</accession>
<keyword evidence="2" id="KW-1185">Reference proteome</keyword>
<dbReference type="AlphaFoldDB" id="A0AA36F0X5"/>
<evidence type="ECO:0000313" key="2">
    <source>
        <dbReference type="Proteomes" id="UP001162480"/>
    </source>
</evidence>
<evidence type="ECO:0000313" key="1">
    <source>
        <dbReference type="EMBL" id="CAI9720484.1"/>
    </source>
</evidence>
<sequence>MVEHYSKLYTKERVVDGQLDEAIPQLSEMTEHDIPPTEEELSTAIDELASGKAPGNDNIPAEELKEEKDALLPHLYKLLKMC</sequence>
<organism evidence="1 2">
    <name type="scientific">Octopus vulgaris</name>
    <name type="common">Common octopus</name>
    <dbReference type="NCBI Taxonomy" id="6645"/>
    <lineage>
        <taxon>Eukaryota</taxon>
        <taxon>Metazoa</taxon>
        <taxon>Spiralia</taxon>
        <taxon>Lophotrochozoa</taxon>
        <taxon>Mollusca</taxon>
        <taxon>Cephalopoda</taxon>
        <taxon>Coleoidea</taxon>
        <taxon>Octopodiformes</taxon>
        <taxon>Octopoda</taxon>
        <taxon>Incirrata</taxon>
        <taxon>Octopodidae</taxon>
        <taxon>Octopus</taxon>
    </lineage>
</organism>
<proteinExistence type="predicted"/>
<protein>
    <submittedName>
        <fullName evidence="1">Uncharacterized protein</fullName>
    </submittedName>
</protein>
<gene>
    <name evidence="1" type="ORF">OCTVUL_1B003547</name>
</gene>
<dbReference type="Proteomes" id="UP001162480">
    <property type="component" value="Chromosome 3"/>
</dbReference>